<keyword evidence="9" id="KW-0732">Signal</keyword>
<dbReference type="InterPro" id="IPR013686">
    <property type="entry name" value="Polypept-transport_assoc_ShlB"/>
</dbReference>
<dbReference type="InterPro" id="IPR051544">
    <property type="entry name" value="TPS_OM_transporter"/>
</dbReference>
<dbReference type="InterPro" id="IPR035251">
    <property type="entry name" value="ShlB_POTRA"/>
</dbReference>
<evidence type="ECO:0000256" key="4">
    <source>
        <dbReference type="ARBA" id="ARBA00022452"/>
    </source>
</evidence>
<dbReference type="InterPro" id="IPR034746">
    <property type="entry name" value="POTRA"/>
</dbReference>
<keyword evidence="6" id="KW-0653">Protein transport</keyword>
<comment type="subcellular location">
    <subcellularLocation>
        <location evidence="1">Cell outer membrane</location>
    </subcellularLocation>
</comment>
<evidence type="ECO:0000256" key="7">
    <source>
        <dbReference type="ARBA" id="ARBA00023136"/>
    </source>
</evidence>
<evidence type="ECO:0000256" key="5">
    <source>
        <dbReference type="ARBA" id="ARBA00022692"/>
    </source>
</evidence>
<dbReference type="Gene3D" id="3.10.20.310">
    <property type="entry name" value="membrane protein fhac"/>
    <property type="match status" value="1"/>
</dbReference>
<keyword evidence="4" id="KW-1134">Transmembrane beta strand</keyword>
<accession>A0ABR9SWE8</accession>
<keyword evidence="3" id="KW-0813">Transport</keyword>
<dbReference type="PANTHER" id="PTHR34597">
    <property type="entry name" value="SLR1661 PROTEIN"/>
    <property type="match status" value="1"/>
</dbReference>
<dbReference type="InterPro" id="IPR027282">
    <property type="entry name" value="TPS"/>
</dbReference>
<evidence type="ECO:0000256" key="1">
    <source>
        <dbReference type="ARBA" id="ARBA00004442"/>
    </source>
</evidence>
<feature type="chain" id="PRO_5046108868" evidence="9">
    <location>
        <begin position="22"/>
        <end position="564"/>
    </location>
</feature>
<proteinExistence type="inferred from homology"/>
<comment type="caution">
    <text evidence="11">The sequence shown here is derived from an EMBL/GenBank/DDBJ whole genome shotgun (WGS) entry which is preliminary data.</text>
</comment>
<dbReference type="PANTHER" id="PTHR34597:SF3">
    <property type="entry name" value="OUTER MEMBRANE TRANSPORTER CDIB"/>
    <property type="match status" value="1"/>
</dbReference>
<dbReference type="EMBL" id="JADDUM010000160">
    <property type="protein sequence ID" value="MBE8592981.1"/>
    <property type="molecule type" value="Genomic_DNA"/>
</dbReference>
<reference evidence="11 12" key="1">
    <citation type="submission" date="2020-10" db="EMBL/GenBank/DDBJ databases">
        <title>The draft genomes of Cyclamen pathogen Pseudomonas sp.</title>
        <authorList>
            <person name="Fujikawa T."/>
            <person name="Sawada H."/>
        </authorList>
    </citation>
    <scope>NUCLEOTIDE SEQUENCE [LARGE SCALE GENOMIC DNA]</scope>
    <source>
        <strain evidence="11 12">MAFF 301449</strain>
    </source>
</reference>
<evidence type="ECO:0000256" key="2">
    <source>
        <dbReference type="ARBA" id="ARBA00009055"/>
    </source>
</evidence>
<dbReference type="PIRSF" id="PIRSF029745">
    <property type="entry name" value="FhaC"/>
    <property type="match status" value="1"/>
</dbReference>
<feature type="signal peptide" evidence="9">
    <location>
        <begin position="1"/>
        <end position="21"/>
    </location>
</feature>
<evidence type="ECO:0000256" key="6">
    <source>
        <dbReference type="ARBA" id="ARBA00022927"/>
    </source>
</evidence>
<feature type="domain" description="POTRA" evidence="10">
    <location>
        <begin position="73"/>
        <end position="148"/>
    </location>
</feature>
<keyword evidence="8" id="KW-0998">Cell outer membrane</keyword>
<evidence type="ECO:0000259" key="10">
    <source>
        <dbReference type="PROSITE" id="PS51779"/>
    </source>
</evidence>
<dbReference type="Pfam" id="PF17287">
    <property type="entry name" value="POTRA_3"/>
    <property type="match status" value="1"/>
</dbReference>
<dbReference type="Pfam" id="PF08479">
    <property type="entry name" value="POTRA_2"/>
    <property type="match status" value="1"/>
</dbReference>
<sequence>MSAVLRSALLGVVLLSSPLLAAPQTLPGDRELARERQQQVLEEQRRRLDELQSLPGEAVARTESALAEDGQCVTLTRITVEGTTLLSEAQRDALLAPWAARCLGVPQLNEVLKSLTDYYLRRGYVTTRAYLPQQDLKNGELKIIVVEGRLEGLDSSSLASPAESAMSFPGRVGDVLDLRELEQWVDQLARLPSRQPQLELTPGQAVGGSRVVLKGERFKPWRVSANRNNHGDDSTGRQQAGLGFEWDSPLGLADQLSLRANRDTVSDHWRHSDSQSLFYSVPYGWWTFNVSHSQSFYRTRNDLSGFAFALSGDTSSQQLRAERVLHRDNLGKTAINVGLSHLRTRNYLEDALLRTSSHRITERQLGFNHGRRIGNAFVNFDAGWQQGIGALDAQRDLSTRAGAPTSRYQKYSLTLSYLQSLRWLGQHWSVDSLATGQRAEDELYSPQRLSVGGLGAVRGFSEQNLSGNSGGYWRSQLRWRHPVGWDALRPWVHEVGVGFGYDIGVIRRGPHNPDVAGRLTGNAWEFSARGPHLGASLVFARSLERPAVIEHRERPMYARIDLFF</sequence>
<keyword evidence="5" id="KW-0812">Transmembrane</keyword>
<organism evidence="11 12">
    <name type="scientific">Pseudomonas cyclaminis</name>
    <dbReference type="NCBI Taxonomy" id="2781239"/>
    <lineage>
        <taxon>Bacteria</taxon>
        <taxon>Pseudomonadati</taxon>
        <taxon>Pseudomonadota</taxon>
        <taxon>Gammaproteobacteria</taxon>
        <taxon>Pseudomonadales</taxon>
        <taxon>Pseudomonadaceae</taxon>
        <taxon>Pseudomonas</taxon>
    </lineage>
</organism>
<dbReference type="Pfam" id="PF03865">
    <property type="entry name" value="ShlB"/>
    <property type="match status" value="1"/>
</dbReference>
<name>A0ABR9SWE8_9PSED</name>
<dbReference type="InterPro" id="IPR005565">
    <property type="entry name" value="Hemolysn_activator_HlyB_C"/>
</dbReference>
<evidence type="ECO:0000313" key="11">
    <source>
        <dbReference type="EMBL" id="MBE8592981.1"/>
    </source>
</evidence>
<comment type="similarity">
    <text evidence="2">Belongs to the TPS (TC 1.B.20) family.</text>
</comment>
<dbReference type="RefSeq" id="WP_193901793.1">
    <property type="nucleotide sequence ID" value="NZ_JADDUM010000160.1"/>
</dbReference>
<evidence type="ECO:0000256" key="9">
    <source>
        <dbReference type="SAM" id="SignalP"/>
    </source>
</evidence>
<dbReference type="Proteomes" id="UP000613075">
    <property type="component" value="Unassembled WGS sequence"/>
</dbReference>
<gene>
    <name evidence="11" type="ORF">IQK56_19780</name>
</gene>
<evidence type="ECO:0000313" key="12">
    <source>
        <dbReference type="Proteomes" id="UP000613075"/>
    </source>
</evidence>
<evidence type="ECO:0000256" key="8">
    <source>
        <dbReference type="ARBA" id="ARBA00023237"/>
    </source>
</evidence>
<keyword evidence="7" id="KW-0472">Membrane</keyword>
<protein>
    <submittedName>
        <fullName evidence="11">ShlB/FhaC/HecB family hemolysin secretion/activation protein</fullName>
    </submittedName>
</protein>
<dbReference type="PROSITE" id="PS51779">
    <property type="entry name" value="POTRA"/>
    <property type="match status" value="1"/>
</dbReference>
<dbReference type="Gene3D" id="2.40.160.50">
    <property type="entry name" value="membrane protein fhac: a member of the omp85/tpsb transporter family"/>
    <property type="match status" value="1"/>
</dbReference>
<evidence type="ECO:0000256" key="3">
    <source>
        <dbReference type="ARBA" id="ARBA00022448"/>
    </source>
</evidence>
<keyword evidence="12" id="KW-1185">Reference proteome</keyword>